<accession>A0A3M7M4S7</accession>
<proteinExistence type="predicted"/>
<evidence type="ECO:0000313" key="2">
    <source>
        <dbReference type="EMBL" id="RMZ69399.1"/>
    </source>
</evidence>
<evidence type="ECO:0000313" key="3">
    <source>
        <dbReference type="Proteomes" id="UP000265663"/>
    </source>
</evidence>
<dbReference type="Proteomes" id="UP000265663">
    <property type="component" value="Unassembled WGS sequence"/>
</dbReference>
<keyword evidence="3" id="KW-1185">Reference proteome</keyword>
<dbReference type="AlphaFoldDB" id="A0A3M7M4S7"/>
<gene>
    <name evidence="2" type="ORF">GMOD_00006198</name>
</gene>
<dbReference type="EMBL" id="KE747818">
    <property type="protein sequence ID" value="RMZ69399.1"/>
    <property type="molecule type" value="Genomic_DNA"/>
</dbReference>
<sequence>MSTREISSAVGKMWKTIAVSKKLMPFVPRSMARVKPPVWRERWKLRSRRSRCSYTLQATLRIAFWATLAKTALRSSCETVAPIRVIPSASHSQSKKMMNGGGNEYKHIVAGSKLTSNNHRARYRRRRAPNSGKVYVHGIYNALEVEGNLHVEQLCAHEQSHTQPHSEARSQVILGP</sequence>
<evidence type="ECO:0000256" key="1">
    <source>
        <dbReference type="SAM" id="MobiDB-lite"/>
    </source>
</evidence>
<feature type="compositionally biased region" description="Basic and acidic residues" evidence="1">
    <location>
        <begin position="158"/>
        <end position="168"/>
    </location>
</feature>
<feature type="region of interest" description="Disordered" evidence="1">
    <location>
        <begin position="157"/>
        <end position="176"/>
    </location>
</feature>
<protein>
    <submittedName>
        <fullName evidence="2">Uncharacterized protein</fullName>
    </submittedName>
</protein>
<reference evidence="2 3" key="1">
    <citation type="journal article" date="2014" name="PLoS ONE">
        <title>De novo Genome Assembly of the Fungal Plant Pathogen Pyrenophora semeniperda.</title>
        <authorList>
            <person name="Soliai M.M."/>
            <person name="Meyer S.E."/>
            <person name="Udall J.A."/>
            <person name="Elzinga D.E."/>
            <person name="Hermansen R.A."/>
            <person name="Bodily P.M."/>
            <person name="Hart A.A."/>
            <person name="Coleman C.E."/>
        </authorList>
    </citation>
    <scope>NUCLEOTIDE SEQUENCE [LARGE SCALE GENOMIC DNA]</scope>
    <source>
        <strain evidence="2 3">CCB06</strain>
        <tissue evidence="2">Mycelium</tissue>
    </source>
</reference>
<name>A0A3M7M4S7_9PLEO</name>
<organism evidence="2 3">
    <name type="scientific">Pyrenophora seminiperda CCB06</name>
    <dbReference type="NCBI Taxonomy" id="1302712"/>
    <lineage>
        <taxon>Eukaryota</taxon>
        <taxon>Fungi</taxon>
        <taxon>Dikarya</taxon>
        <taxon>Ascomycota</taxon>
        <taxon>Pezizomycotina</taxon>
        <taxon>Dothideomycetes</taxon>
        <taxon>Pleosporomycetidae</taxon>
        <taxon>Pleosporales</taxon>
        <taxon>Pleosporineae</taxon>
        <taxon>Pleosporaceae</taxon>
        <taxon>Pyrenophora</taxon>
    </lineage>
</organism>